<evidence type="ECO:0000256" key="1">
    <source>
        <dbReference type="SAM" id="MobiDB-lite"/>
    </source>
</evidence>
<accession>A0ABQ6HP43</accession>
<comment type="caution">
    <text evidence="2">The sequence shown here is derived from an EMBL/GenBank/DDBJ whole genome shotgun (WGS) entry which is preliminary data.</text>
</comment>
<dbReference type="RefSeq" id="WP_241444874.1">
    <property type="nucleotide sequence ID" value="NZ_BSUJ01000001.1"/>
</dbReference>
<evidence type="ECO:0000313" key="3">
    <source>
        <dbReference type="Proteomes" id="UP001157109"/>
    </source>
</evidence>
<dbReference type="Gene3D" id="3.40.30.10">
    <property type="entry name" value="Glutaredoxin"/>
    <property type="match status" value="1"/>
</dbReference>
<dbReference type="SUPFAM" id="SSF48452">
    <property type="entry name" value="TPR-like"/>
    <property type="match status" value="1"/>
</dbReference>
<dbReference type="InterPro" id="IPR011990">
    <property type="entry name" value="TPR-like_helical_dom_sf"/>
</dbReference>
<sequence length="317" mass="32823">MTSQPFPGAPLRGAVDLGALAARPQPGAAGSKPAGPAAGGSQAQGGVVVEATDATVPAIMNSSISVPVVLLLWSASRPETRAVVDDFSAVARAAGGRFQLATVDIDANPSLAQALQVQQIPMAIGMLQGQPVPLFVGPQPREVITAYVDELLKIAVSNGITGRVPGAEDAEGNGAEVEPPLPPLIQEAYDAVDRGDLDGAIAAFTKALADNPDDREAQLGLAQMQLLARTQGVDLAQARQAAAERPDDVAAQTMVADLDVLGGHLEDAFTRLIDFVRTHAGDDRDAARLHLIGLFDVIGNDDPRVKKGRTSLMSALF</sequence>
<dbReference type="SUPFAM" id="SSF52833">
    <property type="entry name" value="Thioredoxin-like"/>
    <property type="match status" value="1"/>
</dbReference>
<name>A0ABQ6HP43_9MICO</name>
<feature type="region of interest" description="Disordered" evidence="1">
    <location>
        <begin position="23"/>
        <end position="42"/>
    </location>
</feature>
<dbReference type="EMBL" id="BSUJ01000001">
    <property type="protein sequence ID" value="GMA20230.1"/>
    <property type="molecule type" value="Genomic_DNA"/>
</dbReference>
<protein>
    <submittedName>
        <fullName evidence="2">Co-chaperone YbbN</fullName>
    </submittedName>
</protein>
<dbReference type="Pfam" id="PF14559">
    <property type="entry name" value="TPR_19"/>
    <property type="match status" value="1"/>
</dbReference>
<keyword evidence="3" id="KW-1185">Reference proteome</keyword>
<dbReference type="Gene3D" id="1.25.40.10">
    <property type="entry name" value="Tetratricopeptide repeat domain"/>
    <property type="match status" value="2"/>
</dbReference>
<proteinExistence type="predicted"/>
<feature type="compositionally biased region" description="Low complexity" evidence="1">
    <location>
        <begin position="24"/>
        <end position="42"/>
    </location>
</feature>
<reference evidence="3" key="1">
    <citation type="journal article" date="2019" name="Int. J. Syst. Evol. Microbiol.">
        <title>The Global Catalogue of Microorganisms (GCM) 10K type strain sequencing project: providing services to taxonomists for standard genome sequencing and annotation.</title>
        <authorList>
            <consortium name="The Broad Institute Genomics Platform"/>
            <consortium name="The Broad Institute Genome Sequencing Center for Infectious Disease"/>
            <person name="Wu L."/>
            <person name="Ma J."/>
        </authorList>
    </citation>
    <scope>NUCLEOTIDE SEQUENCE [LARGE SCALE GENOMIC DNA]</scope>
    <source>
        <strain evidence="3">NBRC 105830</strain>
    </source>
</reference>
<gene>
    <name evidence="2" type="ORF">GCM10025862_22510</name>
</gene>
<dbReference type="InterPro" id="IPR036249">
    <property type="entry name" value="Thioredoxin-like_sf"/>
</dbReference>
<dbReference type="Proteomes" id="UP001157109">
    <property type="component" value="Unassembled WGS sequence"/>
</dbReference>
<evidence type="ECO:0000313" key="2">
    <source>
        <dbReference type="EMBL" id="GMA20230.1"/>
    </source>
</evidence>
<organism evidence="2 3">
    <name type="scientific">Arsenicicoccus piscis</name>
    <dbReference type="NCBI Taxonomy" id="673954"/>
    <lineage>
        <taxon>Bacteria</taxon>
        <taxon>Bacillati</taxon>
        <taxon>Actinomycetota</taxon>
        <taxon>Actinomycetes</taxon>
        <taxon>Micrococcales</taxon>
        <taxon>Intrasporangiaceae</taxon>
        <taxon>Arsenicicoccus</taxon>
    </lineage>
</organism>
<dbReference type="Pfam" id="PF14561">
    <property type="entry name" value="TPR_20"/>
    <property type="match status" value="1"/>
</dbReference>